<dbReference type="GO" id="GO:0000976">
    <property type="term" value="F:transcription cis-regulatory region binding"/>
    <property type="evidence" value="ECO:0007669"/>
    <property type="project" value="TreeGrafter"/>
</dbReference>
<name>A0AAU8EJA0_9MICC</name>
<evidence type="ECO:0000259" key="5">
    <source>
        <dbReference type="PROSITE" id="PS50932"/>
    </source>
</evidence>
<dbReference type="GO" id="GO:0003700">
    <property type="term" value="F:DNA-binding transcription factor activity"/>
    <property type="evidence" value="ECO:0007669"/>
    <property type="project" value="TreeGrafter"/>
</dbReference>
<evidence type="ECO:0000256" key="1">
    <source>
        <dbReference type="ARBA" id="ARBA00022491"/>
    </source>
</evidence>
<dbReference type="SUPFAM" id="SSF53822">
    <property type="entry name" value="Periplasmic binding protein-like I"/>
    <property type="match status" value="1"/>
</dbReference>
<accession>A0AAU8EJA0</accession>
<dbReference type="InterPro" id="IPR000843">
    <property type="entry name" value="HTH_LacI"/>
</dbReference>
<dbReference type="PANTHER" id="PTHR30146">
    <property type="entry name" value="LACI-RELATED TRANSCRIPTIONAL REPRESSOR"/>
    <property type="match status" value="1"/>
</dbReference>
<feature type="domain" description="HTH lacI-type" evidence="5">
    <location>
        <begin position="5"/>
        <end position="61"/>
    </location>
</feature>
<keyword evidence="1" id="KW-0678">Repressor</keyword>
<dbReference type="InterPro" id="IPR028082">
    <property type="entry name" value="Peripla_BP_I"/>
</dbReference>
<organism evidence="6">
    <name type="scientific">Arthrobacter sp. K5</name>
    <dbReference type="NCBI Taxonomy" id="2839623"/>
    <lineage>
        <taxon>Bacteria</taxon>
        <taxon>Bacillati</taxon>
        <taxon>Actinomycetota</taxon>
        <taxon>Actinomycetes</taxon>
        <taxon>Micrococcales</taxon>
        <taxon>Micrococcaceae</taxon>
        <taxon>Arthrobacter</taxon>
    </lineage>
</organism>
<keyword evidence="2" id="KW-0805">Transcription regulation</keyword>
<evidence type="ECO:0000256" key="4">
    <source>
        <dbReference type="ARBA" id="ARBA00023163"/>
    </source>
</evidence>
<dbReference type="Pfam" id="PF00532">
    <property type="entry name" value="Peripla_BP_1"/>
    <property type="match status" value="1"/>
</dbReference>
<dbReference type="Gene3D" id="1.10.260.40">
    <property type="entry name" value="lambda repressor-like DNA-binding domains"/>
    <property type="match status" value="1"/>
</dbReference>
<keyword evidence="3 6" id="KW-0238">DNA-binding</keyword>
<sequence>MTTRVGIREVAKAAGVSVTTVSHALNDATSSRVKAETQQHVRDVARNLGYAPNRLASGLRNQRSQILGLVSDEITTTPFAGAMIRGAQDAAYERGYVVMVVNSGLDSELEHREITMLQQHQVDGVVYARLYHQGVELPPALSGIPTVLLDAVTGDPSVSSIVPDEVNAAETAVEALIRAGHTRIGMINNVDDIPATHGRLEGFHNALRRHGIEHDPRHLVIAEPETSGGREAALALLSQQDSPTALFCFSDRVAMGAYQAATALGLTIPDDVSIVGIDNLELIADSLWPGLTTVALPHYDMGRWAVNRVLDDIDNPDTPPEQVRLACPLVERGSVGPPRT</sequence>
<dbReference type="RefSeq" id="WP_353710363.1">
    <property type="nucleotide sequence ID" value="NZ_CP159279.1"/>
</dbReference>
<proteinExistence type="predicted"/>
<dbReference type="AlphaFoldDB" id="A0AAU8EJA0"/>
<evidence type="ECO:0000256" key="3">
    <source>
        <dbReference type="ARBA" id="ARBA00023125"/>
    </source>
</evidence>
<dbReference type="InterPro" id="IPR010982">
    <property type="entry name" value="Lambda_DNA-bd_dom_sf"/>
</dbReference>
<dbReference type="Gene3D" id="3.40.50.2300">
    <property type="match status" value="2"/>
</dbReference>
<gene>
    <name evidence="6" type="ORF">ABRP34_11990</name>
</gene>
<dbReference type="CDD" id="cd01392">
    <property type="entry name" value="HTH_LacI"/>
    <property type="match status" value="1"/>
</dbReference>
<dbReference type="PANTHER" id="PTHR30146:SF148">
    <property type="entry name" value="HTH-TYPE TRANSCRIPTIONAL REPRESSOR PURR-RELATED"/>
    <property type="match status" value="1"/>
</dbReference>
<evidence type="ECO:0000256" key="2">
    <source>
        <dbReference type="ARBA" id="ARBA00023015"/>
    </source>
</evidence>
<evidence type="ECO:0000313" key="6">
    <source>
        <dbReference type="EMBL" id="XCH09581.1"/>
    </source>
</evidence>
<dbReference type="InterPro" id="IPR001761">
    <property type="entry name" value="Peripla_BP/Lac1_sug-bd_dom"/>
</dbReference>
<dbReference type="CDD" id="cd06288">
    <property type="entry name" value="PBP1_sucrose_transcription_regulator"/>
    <property type="match status" value="1"/>
</dbReference>
<protein>
    <submittedName>
        <fullName evidence="6">LacI family DNA-binding transcriptional regulator</fullName>
    </submittedName>
</protein>
<dbReference type="PROSITE" id="PS00356">
    <property type="entry name" value="HTH_LACI_1"/>
    <property type="match status" value="1"/>
</dbReference>
<keyword evidence="4" id="KW-0804">Transcription</keyword>
<dbReference type="EMBL" id="CP159279">
    <property type="protein sequence ID" value="XCH09581.1"/>
    <property type="molecule type" value="Genomic_DNA"/>
</dbReference>
<dbReference type="Pfam" id="PF00356">
    <property type="entry name" value="LacI"/>
    <property type="match status" value="1"/>
</dbReference>
<dbReference type="SMART" id="SM00354">
    <property type="entry name" value="HTH_LACI"/>
    <property type="match status" value="1"/>
</dbReference>
<reference evidence="6" key="1">
    <citation type="submission" date="2024-06" db="EMBL/GenBank/DDBJ databases">
        <title>Biodegradation of dimethachlon by Arthrobacter sp. K5: mechanistic insights and ecological implications.</title>
        <authorList>
            <person name="Hu S."/>
            <person name="Lu P."/>
        </authorList>
    </citation>
    <scope>NUCLEOTIDE SEQUENCE</scope>
    <source>
        <strain evidence="6">K5</strain>
    </source>
</reference>
<dbReference type="SUPFAM" id="SSF47413">
    <property type="entry name" value="lambda repressor-like DNA-binding domains"/>
    <property type="match status" value="1"/>
</dbReference>
<dbReference type="PROSITE" id="PS50932">
    <property type="entry name" value="HTH_LACI_2"/>
    <property type="match status" value="1"/>
</dbReference>